<dbReference type="AlphaFoldDB" id="R4Z3G1"/>
<dbReference type="STRING" id="1229780.BN381_290164"/>
<evidence type="ECO:0000256" key="1">
    <source>
        <dbReference type="SAM" id="MobiDB-lite"/>
    </source>
</evidence>
<feature type="compositionally biased region" description="Pro residues" evidence="1">
    <location>
        <begin position="46"/>
        <end position="55"/>
    </location>
</feature>
<sequence>MSAPVNQAPSRPADTPVVSNAAAGACGTLLAFAGLLVALAAGAPPPWPLCSPPSWPTERATSDQPHPSRSREDRHGVTRRQHLVRTAADGDRDDLPSGAGLTTLPAIDAHSYISVWHGDASPTVEPDWFDDEEPSAIVGTDQIWARRPQPKAAAFAKPRTEPGRRCGLALP</sequence>
<evidence type="ECO:0000313" key="2">
    <source>
        <dbReference type="EMBL" id="CCM63796.1"/>
    </source>
</evidence>
<accession>R4Z3G1</accession>
<feature type="region of interest" description="Disordered" evidence="1">
    <location>
        <begin position="151"/>
        <end position="171"/>
    </location>
</feature>
<dbReference type="EMBL" id="CANL01000022">
    <property type="protein sequence ID" value="CCM63796.1"/>
    <property type="molecule type" value="Genomic_DNA"/>
</dbReference>
<proteinExistence type="predicted"/>
<name>R4Z3G1_9ACTN</name>
<dbReference type="OrthoDB" id="5243643at2"/>
<comment type="caution">
    <text evidence="2">The sequence shown here is derived from an EMBL/GenBank/DDBJ whole genome shotgun (WGS) entry which is preliminary data.</text>
</comment>
<evidence type="ECO:0000313" key="3">
    <source>
        <dbReference type="Proteomes" id="UP000018291"/>
    </source>
</evidence>
<keyword evidence="3" id="KW-1185">Reference proteome</keyword>
<dbReference type="eggNOG" id="COG4638">
    <property type="taxonomic scope" value="Bacteria"/>
</dbReference>
<dbReference type="Proteomes" id="UP000018291">
    <property type="component" value="Unassembled WGS sequence"/>
</dbReference>
<dbReference type="HOGENOM" id="CLU_1560159_0_0_11"/>
<organism evidence="2 3">
    <name type="scientific">Candidatus Neomicrothrix parvicella RN1</name>
    <dbReference type="NCBI Taxonomy" id="1229780"/>
    <lineage>
        <taxon>Bacteria</taxon>
        <taxon>Bacillati</taxon>
        <taxon>Actinomycetota</taxon>
        <taxon>Acidimicrobiia</taxon>
        <taxon>Acidimicrobiales</taxon>
        <taxon>Microthrixaceae</taxon>
        <taxon>Candidatus Neomicrothrix</taxon>
    </lineage>
</organism>
<feature type="region of interest" description="Disordered" evidence="1">
    <location>
        <begin position="46"/>
        <end position="97"/>
    </location>
</feature>
<protein>
    <submittedName>
        <fullName evidence="2">Uncharacterized protein</fullName>
    </submittedName>
</protein>
<reference evidence="2 3" key="1">
    <citation type="journal article" date="2013" name="ISME J.">
        <title>Metabolic model for the filamentous 'Candidatus Microthrix parvicella' based on genomic and metagenomic analyses.</title>
        <authorList>
            <person name="Jon McIlroy S."/>
            <person name="Kristiansen R."/>
            <person name="Albertsen M."/>
            <person name="Michael Karst S."/>
            <person name="Rossetti S."/>
            <person name="Lund Nielsen J."/>
            <person name="Tandoi V."/>
            <person name="James Seviour R."/>
            <person name="Nielsen P.H."/>
        </authorList>
    </citation>
    <scope>NUCLEOTIDE SEQUENCE [LARGE SCALE GENOMIC DNA]</scope>
    <source>
        <strain evidence="2 3">RN1</strain>
    </source>
</reference>
<dbReference type="RefSeq" id="WP_012226896.1">
    <property type="nucleotide sequence ID" value="NZ_HG422565.1"/>
</dbReference>
<gene>
    <name evidence="2" type="ORF">BN381_290164</name>
</gene>